<sequence length="130" mass="15243">MTDVNNLRDFKETFRRYDHYVNGEISWKEFGFSGLRKRSTPMIKSEIDKIFVELGIRGEDRVFGASMFSGNHPIRPSILVTPKLKDVVNVKLLQREAVENVRDKSEKKTHEDQPQIPKKPLENIEINEDW</sequence>
<dbReference type="KEGG" id="crb:17884411"/>
<evidence type="ECO:0000256" key="1">
    <source>
        <dbReference type="SAM" id="MobiDB-lite"/>
    </source>
</evidence>
<evidence type="ECO:0000313" key="2">
    <source>
        <dbReference type="EMBL" id="EOA19704.1"/>
    </source>
</evidence>
<feature type="non-terminal residue" evidence="2">
    <location>
        <position position="130"/>
    </location>
</feature>
<reference evidence="3" key="1">
    <citation type="journal article" date="2013" name="Nat. Genet.">
        <title>The Capsella rubella genome and the genomic consequences of rapid mating system evolution.</title>
        <authorList>
            <person name="Slotte T."/>
            <person name="Hazzouri K.M."/>
            <person name="Agren J.A."/>
            <person name="Koenig D."/>
            <person name="Maumus F."/>
            <person name="Guo Y.L."/>
            <person name="Steige K."/>
            <person name="Platts A.E."/>
            <person name="Escobar J.S."/>
            <person name="Newman L.K."/>
            <person name="Wang W."/>
            <person name="Mandakova T."/>
            <person name="Vello E."/>
            <person name="Smith L.M."/>
            <person name="Henz S.R."/>
            <person name="Steffen J."/>
            <person name="Takuno S."/>
            <person name="Brandvain Y."/>
            <person name="Coop G."/>
            <person name="Andolfatto P."/>
            <person name="Hu T.T."/>
            <person name="Blanchette M."/>
            <person name="Clark R.M."/>
            <person name="Quesneville H."/>
            <person name="Nordborg M."/>
            <person name="Gaut B.S."/>
            <person name="Lysak M.A."/>
            <person name="Jenkins J."/>
            <person name="Grimwood J."/>
            <person name="Chapman J."/>
            <person name="Prochnik S."/>
            <person name="Shu S."/>
            <person name="Rokhsar D."/>
            <person name="Schmutz J."/>
            <person name="Weigel D."/>
            <person name="Wright S.I."/>
        </authorList>
    </citation>
    <scope>NUCLEOTIDE SEQUENCE [LARGE SCALE GENOMIC DNA]</scope>
    <source>
        <strain evidence="3">cv. Monte Gargano</strain>
    </source>
</reference>
<dbReference type="OrthoDB" id="1093567at2759"/>
<dbReference type="EMBL" id="KB870810">
    <property type="protein sequence ID" value="EOA19704.1"/>
    <property type="molecule type" value="Genomic_DNA"/>
</dbReference>
<organism evidence="2 3">
    <name type="scientific">Capsella rubella</name>
    <dbReference type="NCBI Taxonomy" id="81985"/>
    <lineage>
        <taxon>Eukaryota</taxon>
        <taxon>Viridiplantae</taxon>
        <taxon>Streptophyta</taxon>
        <taxon>Embryophyta</taxon>
        <taxon>Tracheophyta</taxon>
        <taxon>Spermatophyta</taxon>
        <taxon>Magnoliopsida</taxon>
        <taxon>eudicotyledons</taxon>
        <taxon>Gunneridae</taxon>
        <taxon>Pentapetalae</taxon>
        <taxon>rosids</taxon>
        <taxon>malvids</taxon>
        <taxon>Brassicales</taxon>
        <taxon>Brassicaceae</taxon>
        <taxon>Camelineae</taxon>
        <taxon>Capsella</taxon>
    </lineage>
</organism>
<dbReference type="STRING" id="81985.R0GS42"/>
<keyword evidence="3" id="KW-1185">Reference proteome</keyword>
<dbReference type="Proteomes" id="UP000029121">
    <property type="component" value="Unassembled WGS sequence"/>
</dbReference>
<evidence type="ECO:0000313" key="3">
    <source>
        <dbReference type="Proteomes" id="UP000029121"/>
    </source>
</evidence>
<feature type="compositionally biased region" description="Basic and acidic residues" evidence="1">
    <location>
        <begin position="100"/>
        <end position="113"/>
    </location>
</feature>
<proteinExistence type="predicted"/>
<accession>R0GS42</accession>
<gene>
    <name evidence="2" type="ORF">CARUB_v10003574mg</name>
</gene>
<name>R0GS42_9BRAS</name>
<dbReference type="AlphaFoldDB" id="R0GS42"/>
<protein>
    <submittedName>
        <fullName evidence="2">Uncharacterized protein</fullName>
    </submittedName>
</protein>
<feature type="region of interest" description="Disordered" evidence="1">
    <location>
        <begin position="100"/>
        <end position="130"/>
    </location>
</feature>